<dbReference type="AlphaFoldDB" id="A0A060DHB9"/>
<sequence length="132" mass="14396">MFVAFDAAYQNGITVESQNLQVDGKGLHVDFSQNGWMDRADIENAITGLDTAEQRVRSASQAFMTGLGIITTREDFLKGFSDVLDEGAAKLTLADQNKEGATLLTLQTRQQLSQTALGLANQNQQAILSLFR</sequence>
<dbReference type="KEGG" id="abq:ABAZ39_09660"/>
<protein>
    <recommendedName>
        <fullName evidence="1">Flagellin C-terminal domain-containing protein</fullName>
    </recommendedName>
</protein>
<feature type="domain" description="Flagellin C-terminal" evidence="1">
    <location>
        <begin position="72"/>
        <end position="131"/>
    </location>
</feature>
<organism evidence="2 3">
    <name type="scientific">Azospirillum argentinense</name>
    <dbReference type="NCBI Taxonomy" id="2970906"/>
    <lineage>
        <taxon>Bacteria</taxon>
        <taxon>Pseudomonadati</taxon>
        <taxon>Pseudomonadota</taxon>
        <taxon>Alphaproteobacteria</taxon>
        <taxon>Rhodospirillales</taxon>
        <taxon>Azospirillaceae</taxon>
        <taxon>Azospirillum</taxon>
    </lineage>
</organism>
<gene>
    <name evidence="2" type="ORF">ABAZ39_09660</name>
</gene>
<dbReference type="SUPFAM" id="SSF64518">
    <property type="entry name" value="Phase 1 flagellin"/>
    <property type="match status" value="1"/>
</dbReference>
<dbReference type="Pfam" id="PF00700">
    <property type="entry name" value="Flagellin_C"/>
    <property type="match status" value="1"/>
</dbReference>
<evidence type="ECO:0000259" key="1">
    <source>
        <dbReference type="Pfam" id="PF00700"/>
    </source>
</evidence>
<dbReference type="Proteomes" id="UP000027186">
    <property type="component" value="Chromosome"/>
</dbReference>
<evidence type="ECO:0000313" key="3">
    <source>
        <dbReference type="Proteomes" id="UP000027186"/>
    </source>
</evidence>
<name>A0A060DHB9_9PROT</name>
<dbReference type="InterPro" id="IPR046358">
    <property type="entry name" value="Flagellin_C"/>
</dbReference>
<dbReference type="PROSITE" id="PS00018">
    <property type="entry name" value="EF_HAND_1"/>
    <property type="match status" value="1"/>
</dbReference>
<dbReference type="EMBL" id="CP007793">
    <property type="protein sequence ID" value="AIB12262.1"/>
    <property type="molecule type" value="Genomic_DNA"/>
</dbReference>
<proteinExistence type="predicted"/>
<dbReference type="InterPro" id="IPR018247">
    <property type="entry name" value="EF_Hand_1_Ca_BS"/>
</dbReference>
<accession>A0A060DHB9</accession>
<reference evidence="2 3" key="1">
    <citation type="journal article" date="2014" name="Genome Announc.">
        <title>Complete Genome Sequence of the Model Rhizosphere Strain Azospirillum brasilense Az39, Successfully Applied in Agriculture.</title>
        <authorList>
            <person name="Rivera D."/>
            <person name="Revale S."/>
            <person name="Molina R."/>
            <person name="Gualpa J."/>
            <person name="Puente M."/>
            <person name="Maroniche G."/>
            <person name="Paris G."/>
            <person name="Baker D."/>
            <person name="Clavijo B."/>
            <person name="McLay K."/>
            <person name="Spaepen S."/>
            <person name="Perticari A."/>
            <person name="Vazquez M."/>
            <person name="Wisniewski-Dye F."/>
            <person name="Watkins C."/>
            <person name="Martinez-Abarca F."/>
            <person name="Vanderleyden J."/>
            <person name="Cassan F."/>
        </authorList>
    </citation>
    <scope>NUCLEOTIDE SEQUENCE [LARGE SCALE GENOMIC DNA]</scope>
    <source>
        <strain evidence="2 3">Az39</strain>
    </source>
</reference>
<evidence type="ECO:0000313" key="2">
    <source>
        <dbReference type="EMBL" id="AIB12262.1"/>
    </source>
</evidence>
<dbReference type="Gene3D" id="1.20.1330.10">
    <property type="entry name" value="f41 fragment of flagellin, N-terminal domain"/>
    <property type="match status" value="1"/>
</dbReference>